<comment type="similarity">
    <text evidence="2 8">Belongs to the PhoU family.</text>
</comment>
<keyword evidence="5 8" id="KW-0963">Cytoplasm</keyword>
<dbReference type="FunFam" id="1.20.58.220:FF:000004">
    <property type="entry name" value="Phosphate-specific transport system accessory protein PhoU"/>
    <property type="match status" value="1"/>
</dbReference>
<organism evidence="10 11">
    <name type="scientific">Candidatus Liberibacter ctenarytainae</name>
    <dbReference type="NCBI Taxonomy" id="2020335"/>
    <lineage>
        <taxon>Bacteria</taxon>
        <taxon>Pseudomonadati</taxon>
        <taxon>Pseudomonadota</taxon>
        <taxon>Alphaproteobacteria</taxon>
        <taxon>Hyphomicrobiales</taxon>
        <taxon>Rhizobiaceae</taxon>
        <taxon>Liberibacter</taxon>
    </lineage>
</organism>
<evidence type="ECO:0000256" key="5">
    <source>
        <dbReference type="ARBA" id="ARBA00022490"/>
    </source>
</evidence>
<dbReference type="GO" id="GO:0005737">
    <property type="term" value="C:cytoplasm"/>
    <property type="evidence" value="ECO:0007669"/>
    <property type="project" value="UniProtKB-SubCell"/>
</dbReference>
<evidence type="ECO:0000256" key="7">
    <source>
        <dbReference type="ARBA" id="ARBA00056181"/>
    </source>
</evidence>
<sequence length="237" mass="27001">MSCHILSAYDEELKFLSQRIVEMGILAREMVDSSVRAFIEGDTVLAHKIIDNDIVLDQLERDIGDKAIITIARRQPMAADLREIVGSIRIAADLERIGDLAKNTAKRVFALQMLGVPRKLAWTIEPLASLSLEQLTEIVDVYVSRSTEKAQSICNRDGELNAMHTSLFRELLTYMMEDPRNITLCTHLLFCSKNIERIGDHVTNIAETIHYMATGVQPQIERRRMEYSADYFDKDSR</sequence>
<dbReference type="Proteomes" id="UP000736856">
    <property type="component" value="Unassembled WGS sequence"/>
</dbReference>
<reference evidence="10" key="1">
    <citation type="submission" date="2019-02" db="EMBL/GenBank/DDBJ databases">
        <title>A novel Candidatus Liberibacter species associated with the New Zealand native fuchsia psyllid, Ctenarytaina fuchsiae.</title>
        <authorList>
            <person name="Thompson S.M."/>
            <person name="Jorgensen N."/>
            <person name="David C."/>
            <person name="Bulman S.R."/>
            <person name="Smith G.R."/>
        </authorList>
    </citation>
    <scope>NUCLEOTIDE SEQUENCE</scope>
    <source>
        <strain evidence="10">Oxford</strain>
    </source>
</reference>
<dbReference type="PIRSF" id="PIRSF003107">
    <property type="entry name" value="PhoU"/>
    <property type="match status" value="1"/>
</dbReference>
<dbReference type="NCBIfam" id="TIGR02135">
    <property type="entry name" value="phoU_full"/>
    <property type="match status" value="1"/>
</dbReference>
<evidence type="ECO:0000256" key="4">
    <source>
        <dbReference type="ARBA" id="ARBA00022448"/>
    </source>
</evidence>
<dbReference type="InterPro" id="IPR026022">
    <property type="entry name" value="PhoU_dom"/>
</dbReference>
<evidence type="ECO:0000256" key="2">
    <source>
        <dbReference type="ARBA" id="ARBA00008107"/>
    </source>
</evidence>
<dbReference type="PANTHER" id="PTHR42930">
    <property type="entry name" value="PHOSPHATE-SPECIFIC TRANSPORT SYSTEM ACCESSORY PROTEIN PHOU"/>
    <property type="match status" value="1"/>
</dbReference>
<feature type="domain" description="PhoU" evidence="9">
    <location>
        <begin position="20"/>
        <end position="108"/>
    </location>
</feature>
<keyword evidence="4 8" id="KW-0813">Transport</keyword>
<dbReference type="InterPro" id="IPR028366">
    <property type="entry name" value="PhoU"/>
</dbReference>
<dbReference type="Gene3D" id="1.20.58.220">
    <property type="entry name" value="Phosphate transport system protein phou homolog 2, domain 2"/>
    <property type="match status" value="1"/>
</dbReference>
<name>A0A937DKV9_9HYPH</name>
<dbReference type="EMBL" id="SEOL01000001">
    <property type="protein sequence ID" value="MBL0848638.1"/>
    <property type="molecule type" value="Genomic_DNA"/>
</dbReference>
<dbReference type="InterPro" id="IPR038078">
    <property type="entry name" value="PhoU-like_sf"/>
</dbReference>
<feature type="domain" description="PhoU" evidence="9">
    <location>
        <begin position="127"/>
        <end position="208"/>
    </location>
</feature>
<dbReference type="Pfam" id="PF01895">
    <property type="entry name" value="PhoU"/>
    <property type="match status" value="2"/>
</dbReference>
<protein>
    <recommendedName>
        <fullName evidence="8">Phosphate-specific transport system accessory protein PhoU</fullName>
    </recommendedName>
</protein>
<accession>A0A937DKV9</accession>
<comment type="caution">
    <text evidence="10">The sequence shown here is derived from an EMBL/GenBank/DDBJ whole genome shotgun (WGS) entry which is preliminary data.</text>
</comment>
<dbReference type="GO" id="GO:0045936">
    <property type="term" value="P:negative regulation of phosphate metabolic process"/>
    <property type="evidence" value="ECO:0007669"/>
    <property type="project" value="InterPro"/>
</dbReference>
<proteinExistence type="inferred from homology"/>
<evidence type="ECO:0000256" key="8">
    <source>
        <dbReference type="PIRNR" id="PIRNR003107"/>
    </source>
</evidence>
<evidence type="ECO:0000256" key="3">
    <source>
        <dbReference type="ARBA" id="ARBA00011738"/>
    </source>
</evidence>
<gene>
    <name evidence="10" type="primary">phoU</name>
    <name evidence="10" type="ORF">EU981_00820</name>
</gene>
<dbReference type="GO" id="GO:0006817">
    <property type="term" value="P:phosphate ion transport"/>
    <property type="evidence" value="ECO:0007669"/>
    <property type="project" value="UniProtKB-KW"/>
</dbReference>
<dbReference type="AlphaFoldDB" id="A0A937DKV9"/>
<comment type="subunit">
    <text evidence="3 8">Homodimer.</text>
</comment>
<evidence type="ECO:0000256" key="1">
    <source>
        <dbReference type="ARBA" id="ARBA00004496"/>
    </source>
</evidence>
<evidence type="ECO:0000313" key="11">
    <source>
        <dbReference type="Proteomes" id="UP000736856"/>
    </source>
</evidence>
<dbReference type="SUPFAM" id="SSF109755">
    <property type="entry name" value="PhoU-like"/>
    <property type="match status" value="1"/>
</dbReference>
<evidence type="ECO:0000313" key="10">
    <source>
        <dbReference type="EMBL" id="MBL0848638.1"/>
    </source>
</evidence>
<comment type="subcellular location">
    <subcellularLocation>
        <location evidence="1 8">Cytoplasm</location>
    </subcellularLocation>
</comment>
<dbReference type="GO" id="GO:0030643">
    <property type="term" value="P:intracellular phosphate ion homeostasis"/>
    <property type="evidence" value="ECO:0007669"/>
    <property type="project" value="InterPro"/>
</dbReference>
<evidence type="ECO:0000259" key="9">
    <source>
        <dbReference type="Pfam" id="PF01895"/>
    </source>
</evidence>
<dbReference type="PANTHER" id="PTHR42930:SF3">
    <property type="entry name" value="PHOSPHATE-SPECIFIC TRANSPORT SYSTEM ACCESSORY PROTEIN PHOU"/>
    <property type="match status" value="1"/>
</dbReference>
<keyword evidence="6 8" id="KW-0592">Phosphate transport</keyword>
<comment type="function">
    <text evidence="7 8">Plays a role in the regulation of phosphate uptake.</text>
</comment>
<evidence type="ECO:0000256" key="6">
    <source>
        <dbReference type="ARBA" id="ARBA00022592"/>
    </source>
</evidence>